<evidence type="ECO:0000256" key="6">
    <source>
        <dbReference type="ARBA" id="ARBA00022719"/>
    </source>
</evidence>
<evidence type="ECO:0000256" key="8">
    <source>
        <dbReference type="ARBA" id="ARBA00022989"/>
    </source>
</evidence>
<keyword evidence="4 12" id="KW-1003">Cell membrane</keyword>
<dbReference type="InterPro" id="IPR038430">
    <property type="entry name" value="NDAH_ubi_oxred_su3_sf"/>
</dbReference>
<dbReference type="HAMAP" id="MF_01394">
    <property type="entry name" value="NDH1_NuoA"/>
    <property type="match status" value="1"/>
</dbReference>
<evidence type="ECO:0000256" key="10">
    <source>
        <dbReference type="ARBA" id="ARBA00023075"/>
    </source>
</evidence>
<dbReference type="AlphaFoldDB" id="A0A511XH67"/>
<evidence type="ECO:0000256" key="2">
    <source>
        <dbReference type="ARBA" id="ARBA00008472"/>
    </source>
</evidence>
<dbReference type="PANTHER" id="PTHR11058:SF21">
    <property type="entry name" value="NADH-QUINONE OXIDOREDUCTASE SUBUNIT A"/>
    <property type="match status" value="1"/>
</dbReference>
<evidence type="ECO:0000256" key="11">
    <source>
        <dbReference type="ARBA" id="ARBA00023136"/>
    </source>
</evidence>
<dbReference type="GO" id="GO:0008137">
    <property type="term" value="F:NADH dehydrogenase (ubiquinone) activity"/>
    <property type="evidence" value="ECO:0007669"/>
    <property type="project" value="InterPro"/>
</dbReference>
<evidence type="ECO:0000256" key="1">
    <source>
        <dbReference type="ARBA" id="ARBA00004141"/>
    </source>
</evidence>
<dbReference type="EC" id="7.1.1.-" evidence="12"/>
<dbReference type="Proteomes" id="UP000321746">
    <property type="component" value="Unassembled WGS sequence"/>
</dbReference>
<sequence length="141" mass="15301">MMDSSGILSLAVYAIAIAVLIACMMGLSAITGTRRTGAATGRSMFMPFESGIIPTGSARLRLPVQYYLVAMFFVIFDVETAFLFSWTTVVTDTGRVGYGAALLFIAFLALSLAWLWRSGALDWGSHPRKIPATNNQRTHDA</sequence>
<comment type="subcellular location">
    <subcellularLocation>
        <location evidence="12 13">Cell membrane</location>
        <topology evidence="12 13">Multi-pass membrane protein</topology>
    </subcellularLocation>
    <subcellularLocation>
        <location evidence="1">Membrane</location>
        <topology evidence="1">Multi-pass membrane protein</topology>
    </subcellularLocation>
</comment>
<comment type="catalytic activity">
    <reaction evidence="12 13">
        <text>a quinone + NADH + 5 H(+)(in) = a quinol + NAD(+) + 4 H(+)(out)</text>
        <dbReference type="Rhea" id="RHEA:57888"/>
        <dbReference type="ChEBI" id="CHEBI:15378"/>
        <dbReference type="ChEBI" id="CHEBI:24646"/>
        <dbReference type="ChEBI" id="CHEBI:57540"/>
        <dbReference type="ChEBI" id="CHEBI:57945"/>
        <dbReference type="ChEBI" id="CHEBI:132124"/>
    </reaction>
</comment>
<dbReference type="PANTHER" id="PTHR11058">
    <property type="entry name" value="NADH-UBIQUINONE OXIDOREDUCTASE CHAIN 3"/>
    <property type="match status" value="1"/>
</dbReference>
<accession>A0A511XH67</accession>
<dbReference type="GO" id="GO:0050136">
    <property type="term" value="F:NADH dehydrogenase (quinone) (non-electrogenic) activity"/>
    <property type="evidence" value="ECO:0007669"/>
    <property type="project" value="UniProtKB-UniRule"/>
</dbReference>
<evidence type="ECO:0000256" key="12">
    <source>
        <dbReference type="HAMAP-Rule" id="MF_01394"/>
    </source>
</evidence>
<dbReference type="GO" id="GO:0048038">
    <property type="term" value="F:quinone binding"/>
    <property type="evidence" value="ECO:0007669"/>
    <property type="project" value="UniProtKB-KW"/>
</dbReference>
<dbReference type="OrthoDB" id="9791970at2"/>
<evidence type="ECO:0000256" key="4">
    <source>
        <dbReference type="ARBA" id="ARBA00022475"/>
    </source>
</evidence>
<comment type="function">
    <text evidence="12">NDH-1 shuttles electrons from NADH, via FMN and iron-sulfur (Fe-S) centers, to quinones in the respiratory chain. The immediate electron acceptor for the enzyme in this species is believed to be ubiquinone. Couples the redox reaction to proton translocation (for every two electrons transferred, four hydrogen ions are translocated across the cytoplasmic membrane), and thus conserves the redox energy in a proton gradient.</text>
</comment>
<keyword evidence="11 12" id="KW-0472">Membrane</keyword>
<proteinExistence type="inferred from homology"/>
<dbReference type="GO" id="GO:0005886">
    <property type="term" value="C:plasma membrane"/>
    <property type="evidence" value="ECO:0007669"/>
    <property type="project" value="UniProtKB-SubCell"/>
</dbReference>
<dbReference type="RefSeq" id="WP_146885723.1">
    <property type="nucleotide sequence ID" value="NZ_BJYG01000004.1"/>
</dbReference>
<organism evidence="14 15">
    <name type="scientific">Acetobacter oeni</name>
    <dbReference type="NCBI Taxonomy" id="304077"/>
    <lineage>
        <taxon>Bacteria</taxon>
        <taxon>Pseudomonadati</taxon>
        <taxon>Pseudomonadota</taxon>
        <taxon>Alphaproteobacteria</taxon>
        <taxon>Acetobacterales</taxon>
        <taxon>Acetobacteraceae</taxon>
        <taxon>Acetobacter</taxon>
    </lineage>
</organism>
<dbReference type="Gene3D" id="1.20.58.1610">
    <property type="entry name" value="NADH:ubiquinone/plastoquinone oxidoreductase, chain 3"/>
    <property type="match status" value="1"/>
</dbReference>
<comment type="similarity">
    <text evidence="2 12 13">Belongs to the complex I subunit 3 family.</text>
</comment>
<evidence type="ECO:0000313" key="15">
    <source>
        <dbReference type="Proteomes" id="UP000321746"/>
    </source>
</evidence>
<protein>
    <recommendedName>
        <fullName evidence="12">NADH-quinone oxidoreductase subunit A</fullName>
        <ecNumber evidence="12">7.1.1.-</ecNumber>
    </recommendedName>
    <alternativeName>
        <fullName evidence="12">NADH dehydrogenase I subunit A</fullName>
    </alternativeName>
    <alternativeName>
        <fullName evidence="12">NDH-1 subunit A</fullName>
    </alternativeName>
    <alternativeName>
        <fullName evidence="12">NUO1</fullName>
    </alternativeName>
</protein>
<comment type="subunit">
    <text evidence="12">NDH-1 is composed of 14 different subunits. Subunits NuoA, H, J, K, L, M, N constitute the membrane sector of the complex.</text>
</comment>
<keyword evidence="15" id="KW-1185">Reference proteome</keyword>
<evidence type="ECO:0000256" key="9">
    <source>
        <dbReference type="ARBA" id="ARBA00023027"/>
    </source>
</evidence>
<evidence type="ECO:0000256" key="5">
    <source>
        <dbReference type="ARBA" id="ARBA00022692"/>
    </source>
</evidence>
<keyword evidence="6 12" id="KW-0874">Quinone</keyword>
<feature type="transmembrane region" description="Helical" evidence="12">
    <location>
        <begin position="6"/>
        <end position="27"/>
    </location>
</feature>
<evidence type="ECO:0000256" key="7">
    <source>
        <dbReference type="ARBA" id="ARBA00022967"/>
    </source>
</evidence>
<keyword evidence="10 12" id="KW-0830">Ubiquinone</keyword>
<reference evidence="14 15" key="1">
    <citation type="submission" date="2019-07" db="EMBL/GenBank/DDBJ databases">
        <title>Whole genome shotgun sequence of Acetobacter oeni NBRC 105207.</title>
        <authorList>
            <person name="Hosoyama A."/>
            <person name="Uohara A."/>
            <person name="Ohji S."/>
            <person name="Ichikawa N."/>
        </authorList>
    </citation>
    <scope>NUCLEOTIDE SEQUENCE [LARGE SCALE GENOMIC DNA]</scope>
    <source>
        <strain evidence="14 15">NBRC 105207</strain>
    </source>
</reference>
<keyword evidence="5 12" id="KW-0812">Transmembrane</keyword>
<gene>
    <name evidence="14" type="primary">nuoA_1</name>
    <name evidence="12" type="synonym">nuoA</name>
    <name evidence="14" type="ORF">AOE01nite_05210</name>
</gene>
<keyword evidence="8 12" id="KW-1133">Transmembrane helix</keyword>
<evidence type="ECO:0000256" key="13">
    <source>
        <dbReference type="RuleBase" id="RU003639"/>
    </source>
</evidence>
<dbReference type="InterPro" id="IPR000440">
    <property type="entry name" value="NADH_UbQ/plastoQ_OxRdtase_su3"/>
</dbReference>
<feature type="transmembrane region" description="Helical" evidence="12">
    <location>
        <begin position="66"/>
        <end position="86"/>
    </location>
</feature>
<comment type="caution">
    <text evidence="14">The sequence shown here is derived from an EMBL/GenBank/DDBJ whole genome shotgun (WGS) entry which is preliminary data.</text>
</comment>
<dbReference type="EMBL" id="BJYG01000004">
    <property type="protein sequence ID" value="GEN62297.1"/>
    <property type="molecule type" value="Genomic_DNA"/>
</dbReference>
<keyword evidence="9 12" id="KW-0520">NAD</keyword>
<dbReference type="Pfam" id="PF00507">
    <property type="entry name" value="Oxidored_q4"/>
    <property type="match status" value="1"/>
</dbReference>
<keyword evidence="3 12" id="KW-0813">Transport</keyword>
<feature type="transmembrane region" description="Helical" evidence="12">
    <location>
        <begin position="98"/>
        <end position="116"/>
    </location>
</feature>
<dbReference type="GO" id="GO:0030964">
    <property type="term" value="C:NADH dehydrogenase complex"/>
    <property type="evidence" value="ECO:0007669"/>
    <property type="project" value="TreeGrafter"/>
</dbReference>
<dbReference type="InterPro" id="IPR023043">
    <property type="entry name" value="NAD(P)H_OxRDtase_bac/plastid"/>
</dbReference>
<evidence type="ECO:0000256" key="3">
    <source>
        <dbReference type="ARBA" id="ARBA00022448"/>
    </source>
</evidence>
<keyword evidence="7 12" id="KW-1278">Translocase</keyword>
<evidence type="ECO:0000313" key="14">
    <source>
        <dbReference type="EMBL" id="GEN62297.1"/>
    </source>
</evidence>
<name>A0A511XH67_9PROT</name>